<dbReference type="PRINTS" id="PR00368">
    <property type="entry name" value="FADPNR"/>
</dbReference>
<dbReference type="PANTHER" id="PTHR42887">
    <property type="entry name" value="OS12G0638800 PROTEIN"/>
    <property type="match status" value="1"/>
</dbReference>
<dbReference type="PANTHER" id="PTHR42887:SF2">
    <property type="entry name" value="OS12G0638800 PROTEIN"/>
    <property type="match status" value="1"/>
</dbReference>
<organism evidence="6 7">
    <name type="scientific">Natranaerobius thermophilus (strain ATCC BAA-1301 / DSM 18059 / JW/NM-WN-LF)</name>
    <dbReference type="NCBI Taxonomy" id="457570"/>
    <lineage>
        <taxon>Bacteria</taxon>
        <taxon>Bacillati</taxon>
        <taxon>Bacillota</taxon>
        <taxon>Clostridia</taxon>
        <taxon>Natranaerobiales</taxon>
        <taxon>Natranaerobiaceae</taxon>
        <taxon>Natranaerobius</taxon>
    </lineage>
</organism>
<dbReference type="InParanoid" id="B2A880"/>
<evidence type="ECO:0000256" key="1">
    <source>
        <dbReference type="ARBA" id="ARBA00001974"/>
    </source>
</evidence>
<dbReference type="InterPro" id="IPR036188">
    <property type="entry name" value="FAD/NAD-bd_sf"/>
</dbReference>
<protein>
    <submittedName>
        <fullName evidence="6">HI0933 family protein</fullName>
    </submittedName>
</protein>
<dbReference type="InterPro" id="IPR004792">
    <property type="entry name" value="BaiN-like"/>
</dbReference>
<dbReference type="OrthoDB" id="9773233at2"/>
<keyword evidence="7" id="KW-1185">Reference proteome</keyword>
<name>B2A880_NATTJ</name>
<reference evidence="6 7" key="1">
    <citation type="submission" date="2008-04" db="EMBL/GenBank/DDBJ databases">
        <title>Complete sequence of chromosome of Natranaerobius thermophilus JW/NM-WN-LF.</title>
        <authorList>
            <consortium name="US DOE Joint Genome Institute"/>
            <person name="Copeland A."/>
            <person name="Lucas S."/>
            <person name="Lapidus A."/>
            <person name="Glavina del Rio T."/>
            <person name="Dalin E."/>
            <person name="Tice H."/>
            <person name="Bruce D."/>
            <person name="Goodwin L."/>
            <person name="Pitluck S."/>
            <person name="Chertkov O."/>
            <person name="Brettin T."/>
            <person name="Detter J.C."/>
            <person name="Han C."/>
            <person name="Kuske C.R."/>
            <person name="Schmutz J."/>
            <person name="Larimer F."/>
            <person name="Land M."/>
            <person name="Hauser L."/>
            <person name="Kyrpides N."/>
            <person name="Lykidis A."/>
            <person name="Mesbah N.M."/>
            <person name="Wiegel J."/>
        </authorList>
    </citation>
    <scope>NUCLEOTIDE SEQUENCE [LARGE SCALE GENOMIC DNA]</scope>
    <source>
        <strain evidence="7">ATCC BAA-1301 / DSM 18059 / JW/NM-WN-LF</strain>
    </source>
</reference>
<evidence type="ECO:0000259" key="4">
    <source>
        <dbReference type="Pfam" id="PF03486"/>
    </source>
</evidence>
<comment type="cofactor">
    <cofactor evidence="1">
        <name>FAD</name>
        <dbReference type="ChEBI" id="CHEBI:57692"/>
    </cofactor>
</comment>
<feature type="domain" description="RsdA/BaiN/AoA(So)-like Rossmann fold-like" evidence="4">
    <location>
        <begin position="4"/>
        <end position="409"/>
    </location>
</feature>
<dbReference type="Proteomes" id="UP000001683">
    <property type="component" value="Chromosome"/>
</dbReference>
<dbReference type="AlphaFoldDB" id="B2A880"/>
<dbReference type="Pfam" id="PF03486">
    <property type="entry name" value="HI0933_like"/>
    <property type="match status" value="1"/>
</dbReference>
<dbReference type="EMBL" id="CP001034">
    <property type="protein sequence ID" value="ACB84446.1"/>
    <property type="molecule type" value="Genomic_DNA"/>
</dbReference>
<dbReference type="eggNOG" id="COG2081">
    <property type="taxonomic scope" value="Bacteria"/>
</dbReference>
<dbReference type="FunCoup" id="B2A880">
    <property type="interactions" value="229"/>
</dbReference>
<dbReference type="RefSeq" id="WP_012447324.1">
    <property type="nucleotide sequence ID" value="NC_010718.1"/>
</dbReference>
<evidence type="ECO:0000256" key="3">
    <source>
        <dbReference type="ARBA" id="ARBA00022827"/>
    </source>
</evidence>
<dbReference type="Pfam" id="PF22780">
    <property type="entry name" value="HI0933_like_1st"/>
    <property type="match status" value="1"/>
</dbReference>
<dbReference type="HOGENOM" id="CLU_025174_3_1_9"/>
<evidence type="ECO:0000259" key="5">
    <source>
        <dbReference type="Pfam" id="PF22780"/>
    </source>
</evidence>
<evidence type="ECO:0000313" key="6">
    <source>
        <dbReference type="EMBL" id="ACB84446.1"/>
    </source>
</evidence>
<gene>
    <name evidence="6" type="ordered locus">Nther_0861</name>
</gene>
<reference evidence="6 7" key="2">
    <citation type="journal article" date="2011" name="J. Bacteriol.">
        <title>Complete genome sequence of the anaerobic, halophilic alkalithermophile Natranaerobius thermophilus JW/NM-WN-LF.</title>
        <authorList>
            <person name="Zhao B."/>
            <person name="Mesbah N.M."/>
            <person name="Dalin E."/>
            <person name="Goodwin L."/>
            <person name="Nolan M."/>
            <person name="Pitluck S."/>
            <person name="Chertkov O."/>
            <person name="Brettin T.S."/>
            <person name="Han J."/>
            <person name="Larimer F.W."/>
            <person name="Land M.L."/>
            <person name="Hauser L."/>
            <person name="Kyrpides N."/>
            <person name="Wiegel J."/>
        </authorList>
    </citation>
    <scope>NUCLEOTIDE SEQUENCE [LARGE SCALE GENOMIC DNA]</scope>
    <source>
        <strain evidence="7">ATCC BAA-1301 / DSM 18059 / JW/NM-WN-LF</strain>
    </source>
</reference>
<dbReference type="InterPro" id="IPR023166">
    <property type="entry name" value="BaiN-like_dom_sf"/>
</dbReference>
<dbReference type="SUPFAM" id="SSF51905">
    <property type="entry name" value="FAD/NAD(P)-binding domain"/>
    <property type="match status" value="1"/>
</dbReference>
<keyword evidence="3" id="KW-0274">FAD</keyword>
<dbReference type="InterPro" id="IPR057661">
    <property type="entry name" value="RsdA/BaiN/AoA(So)_Rossmann"/>
</dbReference>
<dbReference type="STRING" id="457570.Nther_0861"/>
<sequence length="412" mass="45333">MSKKVVIIGGGPAGMMAAISASESKNTDEVILIEKNAELGKKLKITGGGRCNVTNDSDPSGIMNNVVTNKKFLTKSLQRFTPKDLMELIEKEGCPLKVEENGTVFPKSESSQDIVQVFHKLLNRRNVQLNYQVEVERIMTDKNHVTGIRLRDGKKITADRVILATGGFSYPKTGSTGSGYELARELGHTITPLRASLVPMEIREKWLTDLSGISFKNIIIKTKSTKKSKPKTFQGDLLITHFGISGPAPFQLSTLMKDMEIPTEGHEIAIDFVPNSSHEKLQDEFNSLKQTNKQVSTILTKYWPKNFVLKLLEQLNIGSTLSMNQLSKKDKNKLITNLKDFKITILKLKSIKEATVTSGGVSVKEVDPSTMESKKITGLYFAGEVLDVDALSGGFNLQIAFSTGHLAGDNCV</sequence>
<dbReference type="PRINTS" id="PR00411">
    <property type="entry name" value="PNDRDTASEI"/>
</dbReference>
<dbReference type="Gene3D" id="2.40.30.10">
    <property type="entry name" value="Translation factors"/>
    <property type="match status" value="1"/>
</dbReference>
<dbReference type="SUPFAM" id="SSF160996">
    <property type="entry name" value="HI0933 insert domain-like"/>
    <property type="match status" value="1"/>
</dbReference>
<dbReference type="NCBIfam" id="TIGR00275">
    <property type="entry name" value="aminoacetone oxidase family FAD-binding enzyme"/>
    <property type="match status" value="1"/>
</dbReference>
<dbReference type="Gene3D" id="1.10.8.260">
    <property type="entry name" value="HI0933 insert domain-like"/>
    <property type="match status" value="1"/>
</dbReference>
<dbReference type="InterPro" id="IPR055178">
    <property type="entry name" value="RsdA/BaiN/AoA(So)-like_dom"/>
</dbReference>
<dbReference type="Gene3D" id="3.50.50.60">
    <property type="entry name" value="FAD/NAD(P)-binding domain"/>
    <property type="match status" value="1"/>
</dbReference>
<feature type="domain" description="RsdA/BaiN/AoA(So)-like insert" evidence="5">
    <location>
        <begin position="194"/>
        <end position="356"/>
    </location>
</feature>
<accession>B2A880</accession>
<proteinExistence type="predicted"/>
<keyword evidence="2" id="KW-0285">Flavoprotein</keyword>
<evidence type="ECO:0000256" key="2">
    <source>
        <dbReference type="ARBA" id="ARBA00022630"/>
    </source>
</evidence>
<dbReference type="KEGG" id="nth:Nther_0861"/>
<evidence type="ECO:0000313" key="7">
    <source>
        <dbReference type="Proteomes" id="UP000001683"/>
    </source>
</evidence>